<evidence type="ECO:0008006" key="2">
    <source>
        <dbReference type="Google" id="ProtNLM"/>
    </source>
</evidence>
<organism evidence="1">
    <name type="scientific">marine metagenome</name>
    <dbReference type="NCBI Taxonomy" id="408172"/>
    <lineage>
        <taxon>unclassified sequences</taxon>
        <taxon>metagenomes</taxon>
        <taxon>ecological metagenomes</taxon>
    </lineage>
</organism>
<evidence type="ECO:0000313" key="1">
    <source>
        <dbReference type="EMBL" id="SVC87226.1"/>
    </source>
</evidence>
<dbReference type="Gene3D" id="2.120.10.30">
    <property type="entry name" value="TolB, C-terminal domain"/>
    <property type="match status" value="1"/>
</dbReference>
<dbReference type="InterPro" id="IPR011659">
    <property type="entry name" value="WD40"/>
</dbReference>
<name>A0A382QP61_9ZZZZ</name>
<dbReference type="EMBL" id="UINC01115877">
    <property type="protein sequence ID" value="SVC87226.1"/>
    <property type="molecule type" value="Genomic_DNA"/>
</dbReference>
<feature type="non-terminal residue" evidence="1">
    <location>
        <position position="1"/>
    </location>
</feature>
<gene>
    <name evidence="1" type="ORF">METZ01_LOCUS340080</name>
</gene>
<dbReference type="Pfam" id="PF07676">
    <property type="entry name" value="PD40"/>
    <property type="match status" value="1"/>
</dbReference>
<sequence>GTTVGLWSLDGQRIFFNDDFGISSVAANGTGSPVVELNIPQGLPLSIDPNSRDLIFSSGTTNELLISSTDQARPASNLNLGPRGAIAREPRVSPDGSFIAYSSNETGRYEVYIRSFPNIKNGKWQVTPNGGNHPIWNPVANELFVWNGNDNIKYSIKYQLANGDLTFSQPEPMFGSGFQNDAQGPWDYSPTRDKFLIIAESKTSETFIS</sequence>
<dbReference type="AlphaFoldDB" id="A0A382QP61"/>
<dbReference type="SUPFAM" id="SSF82171">
    <property type="entry name" value="DPP6 N-terminal domain-like"/>
    <property type="match status" value="1"/>
</dbReference>
<proteinExistence type="predicted"/>
<reference evidence="1" key="1">
    <citation type="submission" date="2018-05" db="EMBL/GenBank/DDBJ databases">
        <authorList>
            <person name="Lanie J.A."/>
            <person name="Ng W.-L."/>
            <person name="Kazmierczak K.M."/>
            <person name="Andrzejewski T.M."/>
            <person name="Davidsen T.M."/>
            <person name="Wayne K.J."/>
            <person name="Tettelin H."/>
            <person name="Glass J.I."/>
            <person name="Rusch D."/>
            <person name="Podicherti R."/>
            <person name="Tsui H.-C.T."/>
            <person name="Winkler M.E."/>
        </authorList>
    </citation>
    <scope>NUCLEOTIDE SEQUENCE</scope>
</reference>
<accession>A0A382QP61</accession>
<dbReference type="InterPro" id="IPR011042">
    <property type="entry name" value="6-blade_b-propeller_TolB-like"/>
</dbReference>
<protein>
    <recommendedName>
        <fullName evidence="2">Dipeptidylpeptidase IV N-terminal domain-containing protein</fullName>
    </recommendedName>
</protein>